<feature type="binding site" evidence="7">
    <location>
        <position position="153"/>
    </location>
    <ligand>
        <name>FMN</name>
        <dbReference type="ChEBI" id="CHEBI:58210"/>
    </ligand>
</feature>
<dbReference type="Proteomes" id="UP000277294">
    <property type="component" value="Unassembled WGS sequence"/>
</dbReference>
<dbReference type="InterPro" id="IPR037396">
    <property type="entry name" value="FMN_HAD"/>
</dbReference>
<dbReference type="PROSITE" id="PS00557">
    <property type="entry name" value="FMN_HYDROXY_ACID_DH_1"/>
    <property type="match status" value="1"/>
</dbReference>
<dbReference type="EMBL" id="UWPJ01000026">
    <property type="protein sequence ID" value="VCU71359.1"/>
    <property type="molecule type" value="Genomic_DNA"/>
</dbReference>
<dbReference type="InterPro" id="IPR000262">
    <property type="entry name" value="FMN-dep_DH"/>
</dbReference>
<evidence type="ECO:0000313" key="10">
    <source>
        <dbReference type="Proteomes" id="UP000277294"/>
    </source>
</evidence>
<feature type="binding site" evidence="7">
    <location>
        <position position="125"/>
    </location>
    <ligand>
        <name>FMN</name>
        <dbReference type="ChEBI" id="CHEBI:58210"/>
    </ligand>
</feature>
<keyword evidence="10" id="KW-1185">Reference proteome</keyword>
<dbReference type="FunFam" id="3.20.20.70:FF:000029">
    <property type="entry name" value="L-lactate dehydrogenase"/>
    <property type="match status" value="1"/>
</dbReference>
<protein>
    <submittedName>
        <fullName evidence="9">(S)-mandelate dehydrogenase</fullName>
        <ecNumber evidence="9">1.1.99.31</ecNumber>
    </submittedName>
</protein>
<keyword evidence="4 9" id="KW-0560">Oxidoreductase</keyword>
<sequence length="378" mass="40735">MMLCLEDYRRAASRRLPRAIYGFIDGGSEEEATLRANRAAFEAVRLVPRVLVDTSERSSAVRTLGHEWAAPFGIAPMGAVGVAAFQGDLALAGAAAAANVPFVLSSASLVTMDRILKANPRTWFQAYPSADAERNRRLLGRVADAGFETLVVTVDVPVSGNREENIRRGYASPLKPNARLVADALCHPRWLCGSFLRSVAREGMPHFENMAEERAPMFSWTATRRAHRRDNLDWEDLQRMRDQWRGRLVVKGVLSPGDAALAQEAGADAVIVSNHGGRQLDGAVAPLEALPGIVAAADLPVFIDGGIRRGTDVVKALALGASHVFLGRPFLYAAAVGGKAGVQRAIELLRAEIHRNMALLGTRRIADIGAAMARAPHS</sequence>
<dbReference type="EC" id="1.1.99.31" evidence="9"/>
<evidence type="ECO:0000256" key="5">
    <source>
        <dbReference type="ARBA" id="ARBA00024042"/>
    </source>
</evidence>
<evidence type="ECO:0000256" key="3">
    <source>
        <dbReference type="ARBA" id="ARBA00022643"/>
    </source>
</evidence>
<dbReference type="Pfam" id="PF01070">
    <property type="entry name" value="FMN_dh"/>
    <property type="match status" value="1"/>
</dbReference>
<dbReference type="InterPro" id="IPR013785">
    <property type="entry name" value="Aldolase_TIM"/>
</dbReference>
<dbReference type="AlphaFoldDB" id="A0A3P4B4Y2"/>
<feature type="active site" description="Proton acceptor" evidence="6">
    <location>
        <position position="275"/>
    </location>
</feature>
<feature type="binding site" evidence="7">
    <location>
        <position position="105"/>
    </location>
    <ligand>
        <name>FMN</name>
        <dbReference type="ChEBI" id="CHEBI:58210"/>
    </ligand>
</feature>
<feature type="domain" description="FMN hydroxy acid dehydrogenase" evidence="8">
    <location>
        <begin position="1"/>
        <end position="378"/>
    </location>
</feature>
<feature type="binding site" evidence="7">
    <location>
        <position position="162"/>
    </location>
    <ligand>
        <name>glyoxylate</name>
        <dbReference type="ChEBI" id="CHEBI:36655"/>
    </ligand>
</feature>
<evidence type="ECO:0000256" key="4">
    <source>
        <dbReference type="ARBA" id="ARBA00023002"/>
    </source>
</evidence>
<organism evidence="9 10">
    <name type="scientific">Pigmentiphaga humi</name>
    <dbReference type="NCBI Taxonomy" id="2478468"/>
    <lineage>
        <taxon>Bacteria</taxon>
        <taxon>Pseudomonadati</taxon>
        <taxon>Pseudomonadota</taxon>
        <taxon>Betaproteobacteria</taxon>
        <taxon>Burkholderiales</taxon>
        <taxon>Alcaligenaceae</taxon>
        <taxon>Pigmentiphaga</taxon>
    </lineage>
</organism>
<feature type="binding site" evidence="7">
    <location>
        <position position="127"/>
    </location>
    <ligand>
        <name>glyoxylate</name>
        <dbReference type="ChEBI" id="CHEBI:36655"/>
    </ligand>
</feature>
<feature type="binding site" evidence="7">
    <location>
        <position position="275"/>
    </location>
    <ligand>
        <name>glyoxylate</name>
        <dbReference type="ChEBI" id="CHEBI:36655"/>
    </ligand>
</feature>
<comment type="similarity">
    <text evidence="5">Belongs to the FMN-dependent alpha-hydroxy acid dehydrogenase family.</text>
</comment>
<dbReference type="InterPro" id="IPR008259">
    <property type="entry name" value="FMN_hydac_DH_AS"/>
</dbReference>
<dbReference type="PIRSF" id="PIRSF000138">
    <property type="entry name" value="Al-hdrx_acd_dh"/>
    <property type="match status" value="1"/>
</dbReference>
<keyword evidence="2 7" id="KW-0285">Flavoprotein</keyword>
<dbReference type="GO" id="GO:0004459">
    <property type="term" value="F:L-lactate dehydrogenase (NAD+) activity"/>
    <property type="evidence" value="ECO:0007669"/>
    <property type="project" value="TreeGrafter"/>
</dbReference>
<feature type="binding site" evidence="7">
    <location>
        <position position="251"/>
    </location>
    <ligand>
        <name>FMN</name>
        <dbReference type="ChEBI" id="CHEBI:58210"/>
    </ligand>
</feature>
<dbReference type="GO" id="GO:0033720">
    <property type="term" value="F:(S)-mandelate dehydrogenase activity"/>
    <property type="evidence" value="ECO:0007669"/>
    <property type="project" value="UniProtKB-EC"/>
</dbReference>
<evidence type="ECO:0000256" key="6">
    <source>
        <dbReference type="PIRSR" id="PIRSR000138-1"/>
    </source>
</evidence>
<evidence type="ECO:0000256" key="7">
    <source>
        <dbReference type="PIRSR" id="PIRSR000138-2"/>
    </source>
</evidence>
<comment type="cofactor">
    <cofactor evidence="1">
        <name>FMN</name>
        <dbReference type="ChEBI" id="CHEBI:58210"/>
    </cofactor>
</comment>
<feature type="binding site" evidence="7">
    <location>
        <position position="273"/>
    </location>
    <ligand>
        <name>FMN</name>
        <dbReference type="ChEBI" id="CHEBI:58210"/>
    </ligand>
</feature>
<dbReference type="RefSeq" id="WP_124080837.1">
    <property type="nucleotide sequence ID" value="NZ_UWPJ01000026.1"/>
</dbReference>
<dbReference type="PANTHER" id="PTHR10578">
    <property type="entry name" value="S -2-HYDROXY-ACID OXIDASE-RELATED"/>
    <property type="match status" value="1"/>
</dbReference>
<dbReference type="GO" id="GO:0005886">
    <property type="term" value="C:plasma membrane"/>
    <property type="evidence" value="ECO:0007669"/>
    <property type="project" value="TreeGrafter"/>
</dbReference>
<proteinExistence type="inferred from homology"/>
<evidence type="ECO:0000259" key="8">
    <source>
        <dbReference type="PROSITE" id="PS51349"/>
    </source>
</evidence>
<dbReference type="SUPFAM" id="SSF51395">
    <property type="entry name" value="FMN-linked oxidoreductases"/>
    <property type="match status" value="1"/>
</dbReference>
<evidence type="ECO:0000256" key="2">
    <source>
        <dbReference type="ARBA" id="ARBA00022630"/>
    </source>
</evidence>
<dbReference type="PROSITE" id="PS51349">
    <property type="entry name" value="FMN_HYDROXY_ACID_DH_2"/>
    <property type="match status" value="1"/>
</dbReference>
<dbReference type="Gene3D" id="3.20.20.70">
    <property type="entry name" value="Aldolase class I"/>
    <property type="match status" value="1"/>
</dbReference>
<feature type="binding site" evidence="7">
    <location>
        <begin position="76"/>
        <end position="78"/>
    </location>
    <ligand>
        <name>FMN</name>
        <dbReference type="ChEBI" id="CHEBI:58210"/>
    </ligand>
</feature>
<dbReference type="CDD" id="cd02809">
    <property type="entry name" value="alpha_hydroxyacid_oxid_FMN"/>
    <property type="match status" value="1"/>
</dbReference>
<keyword evidence="3 7" id="KW-0288">FMN</keyword>
<gene>
    <name evidence="9" type="primary">mdlB_3</name>
    <name evidence="9" type="ORF">PIGHUM_03441</name>
</gene>
<dbReference type="InterPro" id="IPR012133">
    <property type="entry name" value="Alpha-hydoxy_acid_DH_FMN"/>
</dbReference>
<dbReference type="GO" id="GO:0009060">
    <property type="term" value="P:aerobic respiration"/>
    <property type="evidence" value="ECO:0007669"/>
    <property type="project" value="TreeGrafter"/>
</dbReference>
<feature type="binding site" evidence="7">
    <location>
        <position position="278"/>
    </location>
    <ligand>
        <name>glyoxylate</name>
        <dbReference type="ChEBI" id="CHEBI:36655"/>
    </ligand>
</feature>
<accession>A0A3P4B4Y2</accession>
<dbReference type="PANTHER" id="PTHR10578:SF107">
    <property type="entry name" value="2-HYDROXYACID OXIDASE 1"/>
    <property type="match status" value="1"/>
</dbReference>
<reference evidence="9 10" key="1">
    <citation type="submission" date="2018-10" db="EMBL/GenBank/DDBJ databases">
        <authorList>
            <person name="Criscuolo A."/>
        </authorList>
    </citation>
    <scope>NUCLEOTIDE SEQUENCE [LARGE SCALE GENOMIC DNA]</scope>
    <source>
        <strain evidence="9">DnA1</strain>
    </source>
</reference>
<dbReference type="GO" id="GO:0010181">
    <property type="term" value="F:FMN binding"/>
    <property type="evidence" value="ECO:0007669"/>
    <property type="project" value="InterPro"/>
</dbReference>
<feature type="binding site" evidence="7">
    <location>
        <begin position="327"/>
        <end position="328"/>
    </location>
    <ligand>
        <name>FMN</name>
        <dbReference type="ChEBI" id="CHEBI:58210"/>
    </ligand>
</feature>
<evidence type="ECO:0000256" key="1">
    <source>
        <dbReference type="ARBA" id="ARBA00001917"/>
    </source>
</evidence>
<evidence type="ECO:0000313" key="9">
    <source>
        <dbReference type="EMBL" id="VCU71359.1"/>
    </source>
</evidence>
<dbReference type="OrthoDB" id="8717062at2"/>
<name>A0A3P4B4Y2_9BURK</name>
<feature type="binding site" evidence="7">
    <location>
        <begin position="304"/>
        <end position="308"/>
    </location>
    <ligand>
        <name>FMN</name>
        <dbReference type="ChEBI" id="CHEBI:58210"/>
    </ligand>
</feature>